<dbReference type="InterPro" id="IPR036028">
    <property type="entry name" value="SH3-like_dom_sf"/>
</dbReference>
<dbReference type="SMART" id="SM00326">
    <property type="entry name" value="SH3"/>
    <property type="match status" value="1"/>
</dbReference>
<keyword evidence="1 2" id="KW-0728">SH3 domain</keyword>
<dbReference type="FunFam" id="2.30.30.40:FF:000017">
    <property type="entry name" value="Formin-binding protein 1-like isoform 1"/>
    <property type="match status" value="1"/>
</dbReference>
<feature type="domain" description="SH3" evidence="3">
    <location>
        <begin position="110"/>
        <end position="171"/>
    </location>
</feature>
<evidence type="ECO:0000313" key="4">
    <source>
        <dbReference type="EMBL" id="KAK7889836.1"/>
    </source>
</evidence>
<dbReference type="Proteomes" id="UP001460270">
    <property type="component" value="Unassembled WGS sequence"/>
</dbReference>
<dbReference type="Pfam" id="PF14604">
    <property type="entry name" value="SH3_9"/>
    <property type="match status" value="1"/>
</dbReference>
<comment type="caution">
    <text evidence="4">The sequence shown here is derived from an EMBL/GenBank/DDBJ whole genome shotgun (WGS) entry which is preliminary data.</text>
</comment>
<evidence type="ECO:0000256" key="2">
    <source>
        <dbReference type="PROSITE-ProRule" id="PRU00192"/>
    </source>
</evidence>
<protein>
    <recommendedName>
        <fullName evidence="3">SH3 domain-containing protein</fullName>
    </recommendedName>
</protein>
<dbReference type="Gene3D" id="2.30.30.40">
    <property type="entry name" value="SH3 Domains"/>
    <property type="match status" value="1"/>
</dbReference>
<proteinExistence type="predicted"/>
<evidence type="ECO:0000259" key="3">
    <source>
        <dbReference type="PROSITE" id="PS50002"/>
    </source>
</evidence>
<dbReference type="PANTHER" id="PTHR15735:SF14">
    <property type="entry name" value="FORMIN-BINDING PROTEIN 1-LIKE"/>
    <property type="match status" value="1"/>
</dbReference>
<reference evidence="5" key="1">
    <citation type="submission" date="2024-04" db="EMBL/GenBank/DDBJ databases">
        <title>Salinicola lusitanus LLJ914,a marine bacterium isolated from the Okinawa Trough.</title>
        <authorList>
            <person name="Li J."/>
        </authorList>
    </citation>
    <scope>NUCLEOTIDE SEQUENCE [LARGE SCALE GENOMIC DNA]</scope>
</reference>
<dbReference type="SUPFAM" id="SSF50044">
    <property type="entry name" value="SH3-domain"/>
    <property type="match status" value="1"/>
</dbReference>
<dbReference type="AlphaFoldDB" id="A0AAW0NEV4"/>
<dbReference type="PANTHER" id="PTHR15735">
    <property type="entry name" value="FCH AND DOUBLE SH3 DOMAINS PROTEIN"/>
    <property type="match status" value="1"/>
</dbReference>
<gene>
    <name evidence="4" type="ORF">WMY93_025396</name>
</gene>
<dbReference type="EMBL" id="JBBPFD010000018">
    <property type="protein sequence ID" value="KAK7889836.1"/>
    <property type="molecule type" value="Genomic_DNA"/>
</dbReference>
<evidence type="ECO:0000256" key="1">
    <source>
        <dbReference type="ARBA" id="ARBA00022443"/>
    </source>
</evidence>
<evidence type="ECO:0000313" key="5">
    <source>
        <dbReference type="Proteomes" id="UP001460270"/>
    </source>
</evidence>
<dbReference type="PROSITE" id="PS50002">
    <property type="entry name" value="SH3"/>
    <property type="match status" value="1"/>
</dbReference>
<keyword evidence="5" id="KW-1185">Reference proteome</keyword>
<accession>A0AAW0NEV4</accession>
<organism evidence="4 5">
    <name type="scientific">Mugilogobius chulae</name>
    <name type="common">yellowstripe goby</name>
    <dbReference type="NCBI Taxonomy" id="88201"/>
    <lineage>
        <taxon>Eukaryota</taxon>
        <taxon>Metazoa</taxon>
        <taxon>Chordata</taxon>
        <taxon>Craniata</taxon>
        <taxon>Vertebrata</taxon>
        <taxon>Euteleostomi</taxon>
        <taxon>Actinopterygii</taxon>
        <taxon>Neopterygii</taxon>
        <taxon>Teleostei</taxon>
        <taxon>Neoteleostei</taxon>
        <taxon>Acanthomorphata</taxon>
        <taxon>Gobiaria</taxon>
        <taxon>Gobiiformes</taxon>
        <taxon>Gobioidei</taxon>
        <taxon>Gobiidae</taxon>
        <taxon>Gobionellinae</taxon>
        <taxon>Mugilogobius</taxon>
    </lineage>
</organism>
<sequence>MERIPNWAIRAAWNPKSQKPFVTWRSCDRKSIDMRRGCLKWRGNRAEATDDTALTTTITHLQEERVLRAVTQTTRARSTARLITALRPLLPRHTATLTSLTTSLTRRPSAVIGHCKALYSYDGQDEGTLVMAEDEVLYIIEQDKGDGWTRVRKQNGDEGYVPTTYVDITLEKNSKGS</sequence>
<dbReference type="InterPro" id="IPR001452">
    <property type="entry name" value="SH3_domain"/>
</dbReference>
<name>A0AAW0NEV4_9GOBI</name>